<dbReference type="ExpressionAtlas" id="H2L2F9">
    <property type="expression patterns" value="baseline and differential"/>
</dbReference>
<gene>
    <name evidence="1" type="ORF">CELE_F55H12.7</name>
    <name evidence="1 3" type="ORF">F55H12.7</name>
</gene>
<proteinExistence type="predicted"/>
<dbReference type="Proteomes" id="UP000001940">
    <property type="component" value="Chromosome I"/>
</dbReference>
<evidence type="ECO:0000313" key="1">
    <source>
        <dbReference type="EMBL" id="CCE71759.1"/>
    </source>
</evidence>
<keyword evidence="2" id="KW-1185">Reference proteome</keyword>
<accession>H2L2F9</accession>
<evidence type="ECO:0000313" key="2">
    <source>
        <dbReference type="Proteomes" id="UP000001940"/>
    </source>
</evidence>
<dbReference type="Bgee" id="WBGene00219283">
    <property type="expression patterns" value="Expressed in embryo and 2 other cell types or tissues"/>
</dbReference>
<dbReference type="RefSeq" id="NP_001250919.1">
    <property type="nucleotide sequence ID" value="NM_001263990.1"/>
</dbReference>
<dbReference type="EMBL" id="BX284601">
    <property type="protein sequence ID" value="CCE71759.1"/>
    <property type="molecule type" value="Genomic_DNA"/>
</dbReference>
<protein>
    <submittedName>
        <fullName evidence="1">Uncharacterized protein</fullName>
    </submittedName>
</protein>
<organism evidence="1 2">
    <name type="scientific">Caenorhabditis elegans</name>
    <dbReference type="NCBI Taxonomy" id="6239"/>
    <lineage>
        <taxon>Eukaryota</taxon>
        <taxon>Metazoa</taxon>
        <taxon>Ecdysozoa</taxon>
        <taxon>Nematoda</taxon>
        <taxon>Chromadorea</taxon>
        <taxon>Rhabditida</taxon>
        <taxon>Rhabditina</taxon>
        <taxon>Rhabditomorpha</taxon>
        <taxon>Rhabditoidea</taxon>
        <taxon>Rhabditidae</taxon>
        <taxon>Peloderinae</taxon>
        <taxon>Caenorhabditis</taxon>
    </lineage>
</organism>
<sequence>MTKRDHGAPPLNSGANQNFSQFCIKNMMELI</sequence>
<dbReference type="AGR" id="WB:WBGene00219283"/>
<name>H2L2F9_CAEEL</name>
<reference evidence="1 2" key="1">
    <citation type="journal article" date="1998" name="Science">
        <title>Genome sequence of the nematode C. elegans: a platform for investigating biology.</title>
        <authorList>
            <consortium name="The C. elegans sequencing consortium"/>
            <person name="Sulson J.E."/>
            <person name="Waterston R."/>
        </authorList>
    </citation>
    <scope>NUCLEOTIDE SEQUENCE [LARGE SCALE GENOMIC DNA]</scope>
    <source>
        <strain evidence="1 2">Bristol N2</strain>
    </source>
</reference>
<dbReference type="HOGENOM" id="CLU_3399779_0_0_1"/>
<dbReference type="CTD" id="13181291"/>
<dbReference type="GeneID" id="13181291"/>
<dbReference type="WormBase" id="F55H12.7b">
    <property type="protein sequence ID" value="CE46662"/>
    <property type="gene ID" value="WBGene00219283"/>
</dbReference>
<dbReference type="AlphaFoldDB" id="H2L2F9"/>
<evidence type="ECO:0000313" key="3">
    <source>
        <dbReference type="WormBase" id="F55H12.7b"/>
    </source>
</evidence>